<dbReference type="SUPFAM" id="SSF53474">
    <property type="entry name" value="alpha/beta-Hydrolases"/>
    <property type="match status" value="1"/>
</dbReference>
<feature type="transmembrane region" description="Helical" evidence="1">
    <location>
        <begin position="180"/>
        <end position="199"/>
    </location>
</feature>
<dbReference type="InterPro" id="IPR008547">
    <property type="entry name" value="DUF829_TMEM53"/>
</dbReference>
<name>A0AAN7A6X7_9PEZI</name>
<evidence type="ECO:0000313" key="3">
    <source>
        <dbReference type="Proteomes" id="UP001302321"/>
    </source>
</evidence>
<keyword evidence="1" id="KW-0472">Membrane</keyword>
<dbReference type="PANTHER" id="PTHR12265">
    <property type="entry name" value="TRANSMEMBRANE PROTEIN 53"/>
    <property type="match status" value="1"/>
</dbReference>
<protein>
    <recommendedName>
        <fullName evidence="4">Transmembrane protein 53</fullName>
    </recommendedName>
</protein>
<dbReference type="AlphaFoldDB" id="A0AAN7A6X7"/>
<proteinExistence type="predicted"/>
<dbReference type="EMBL" id="MU866273">
    <property type="protein sequence ID" value="KAK4174622.1"/>
    <property type="molecule type" value="Genomic_DNA"/>
</dbReference>
<sequence>MASNTVTPPAKASPLAFMTKISPSAYVYTPPSSSGDDNNVTNNDDPKLIILATWMGARDLHIAKYLLPYLSLYPSSSIILLRSEPRHFFSKSAAPRDVAPAVPFIKSLFLPSPSSPSSGSNRPEVLIHLWSNGGSLLLHHLRLALTPQFLPKYVIIYDSCPGQYRYMSAFRAFSAGLTGVWYWIVAPVLHLFCAWGWFWHVLIGRNKTGPLAHLNRGHNDWEKLGGKEVRRGYIYSEGDELVGWRDVEGHAAEAKRAGFKEVRMEKFGGTGHVAHGRGEENQRRYWGVVRGLWEGSGLT</sequence>
<dbReference type="InterPro" id="IPR029058">
    <property type="entry name" value="AB_hydrolase_fold"/>
</dbReference>
<organism evidence="2 3">
    <name type="scientific">Triangularia setosa</name>
    <dbReference type="NCBI Taxonomy" id="2587417"/>
    <lineage>
        <taxon>Eukaryota</taxon>
        <taxon>Fungi</taxon>
        <taxon>Dikarya</taxon>
        <taxon>Ascomycota</taxon>
        <taxon>Pezizomycotina</taxon>
        <taxon>Sordariomycetes</taxon>
        <taxon>Sordariomycetidae</taxon>
        <taxon>Sordariales</taxon>
        <taxon>Podosporaceae</taxon>
        <taxon>Triangularia</taxon>
    </lineage>
</organism>
<evidence type="ECO:0008006" key="4">
    <source>
        <dbReference type="Google" id="ProtNLM"/>
    </source>
</evidence>
<keyword evidence="3" id="KW-1185">Reference proteome</keyword>
<keyword evidence="1" id="KW-0812">Transmembrane</keyword>
<dbReference type="PANTHER" id="PTHR12265:SF40">
    <property type="entry name" value="DUF829-DOMAIN-CONTAINING PROTEIN"/>
    <property type="match status" value="1"/>
</dbReference>
<accession>A0AAN7A6X7</accession>
<evidence type="ECO:0000313" key="2">
    <source>
        <dbReference type="EMBL" id="KAK4174622.1"/>
    </source>
</evidence>
<keyword evidence="1" id="KW-1133">Transmembrane helix</keyword>
<gene>
    <name evidence="2" type="ORF">QBC36DRAFT_242969</name>
</gene>
<reference evidence="2" key="1">
    <citation type="journal article" date="2023" name="Mol. Phylogenet. Evol.">
        <title>Genome-scale phylogeny and comparative genomics of the fungal order Sordariales.</title>
        <authorList>
            <person name="Hensen N."/>
            <person name="Bonometti L."/>
            <person name="Westerberg I."/>
            <person name="Brannstrom I.O."/>
            <person name="Guillou S."/>
            <person name="Cros-Aarteil S."/>
            <person name="Calhoun S."/>
            <person name="Haridas S."/>
            <person name="Kuo A."/>
            <person name="Mondo S."/>
            <person name="Pangilinan J."/>
            <person name="Riley R."/>
            <person name="LaButti K."/>
            <person name="Andreopoulos B."/>
            <person name="Lipzen A."/>
            <person name="Chen C."/>
            <person name="Yan M."/>
            <person name="Daum C."/>
            <person name="Ng V."/>
            <person name="Clum A."/>
            <person name="Steindorff A."/>
            <person name="Ohm R.A."/>
            <person name="Martin F."/>
            <person name="Silar P."/>
            <person name="Natvig D.O."/>
            <person name="Lalanne C."/>
            <person name="Gautier V."/>
            <person name="Ament-Velasquez S.L."/>
            <person name="Kruys A."/>
            <person name="Hutchinson M.I."/>
            <person name="Powell A.J."/>
            <person name="Barry K."/>
            <person name="Miller A.N."/>
            <person name="Grigoriev I.V."/>
            <person name="Debuchy R."/>
            <person name="Gladieux P."/>
            <person name="Hiltunen Thoren M."/>
            <person name="Johannesson H."/>
        </authorList>
    </citation>
    <scope>NUCLEOTIDE SEQUENCE</scope>
    <source>
        <strain evidence="2">CBS 892.96</strain>
    </source>
</reference>
<dbReference type="Proteomes" id="UP001302321">
    <property type="component" value="Unassembled WGS sequence"/>
</dbReference>
<reference evidence="2" key="2">
    <citation type="submission" date="2023-05" db="EMBL/GenBank/DDBJ databases">
        <authorList>
            <consortium name="Lawrence Berkeley National Laboratory"/>
            <person name="Steindorff A."/>
            <person name="Hensen N."/>
            <person name="Bonometti L."/>
            <person name="Westerberg I."/>
            <person name="Brannstrom I.O."/>
            <person name="Guillou S."/>
            <person name="Cros-Aarteil S."/>
            <person name="Calhoun S."/>
            <person name="Haridas S."/>
            <person name="Kuo A."/>
            <person name="Mondo S."/>
            <person name="Pangilinan J."/>
            <person name="Riley R."/>
            <person name="Labutti K."/>
            <person name="Andreopoulos B."/>
            <person name="Lipzen A."/>
            <person name="Chen C."/>
            <person name="Yanf M."/>
            <person name="Daum C."/>
            <person name="Ng V."/>
            <person name="Clum A."/>
            <person name="Ohm R."/>
            <person name="Martin F."/>
            <person name="Silar P."/>
            <person name="Natvig D."/>
            <person name="Lalanne C."/>
            <person name="Gautier V."/>
            <person name="Ament-Velasquez S.L."/>
            <person name="Kruys A."/>
            <person name="Hutchinson M.I."/>
            <person name="Powell A.J."/>
            <person name="Barry K."/>
            <person name="Miller A.N."/>
            <person name="Grigoriev I.V."/>
            <person name="Debuchy R."/>
            <person name="Gladieux P."/>
            <person name="Thoren M.H."/>
            <person name="Johannesson H."/>
        </authorList>
    </citation>
    <scope>NUCLEOTIDE SEQUENCE</scope>
    <source>
        <strain evidence="2">CBS 892.96</strain>
    </source>
</reference>
<comment type="caution">
    <text evidence="2">The sequence shown here is derived from an EMBL/GenBank/DDBJ whole genome shotgun (WGS) entry which is preliminary data.</text>
</comment>
<evidence type="ECO:0000256" key="1">
    <source>
        <dbReference type="SAM" id="Phobius"/>
    </source>
</evidence>
<dbReference type="Pfam" id="PF05705">
    <property type="entry name" value="DUF829"/>
    <property type="match status" value="1"/>
</dbReference>